<reference evidence="2 3" key="1">
    <citation type="journal article" date="2019" name="Int. J. Syst. Evol. Microbiol.">
        <title>The Global Catalogue of Microorganisms (GCM) 10K type strain sequencing project: providing services to taxonomists for standard genome sequencing and annotation.</title>
        <authorList>
            <consortium name="The Broad Institute Genomics Platform"/>
            <consortium name="The Broad Institute Genome Sequencing Center for Infectious Disease"/>
            <person name="Wu L."/>
            <person name="Ma J."/>
        </authorList>
    </citation>
    <scope>NUCLEOTIDE SEQUENCE [LARGE SCALE GENOMIC DNA]</scope>
    <source>
        <strain evidence="2 3">JCM 15481</strain>
    </source>
</reference>
<proteinExistence type="predicted"/>
<evidence type="ECO:0000256" key="1">
    <source>
        <dbReference type="SAM" id="SignalP"/>
    </source>
</evidence>
<evidence type="ECO:0000313" key="2">
    <source>
        <dbReference type="EMBL" id="GAA2111952.1"/>
    </source>
</evidence>
<feature type="signal peptide" evidence="1">
    <location>
        <begin position="1"/>
        <end position="26"/>
    </location>
</feature>
<dbReference type="RefSeq" id="WP_344288227.1">
    <property type="nucleotide sequence ID" value="NZ_BAAAPF010000014.1"/>
</dbReference>
<gene>
    <name evidence="2" type="ORF">GCM10009802_09830</name>
</gene>
<sequence length="59" mass="6362">MDYKKIALALLGLFAIYSIISSPAQAADVVQIVFEWISELARAIGDVMSDLLDDASSSE</sequence>
<keyword evidence="1" id="KW-0732">Signal</keyword>
<keyword evidence="3" id="KW-1185">Reference proteome</keyword>
<evidence type="ECO:0000313" key="3">
    <source>
        <dbReference type="Proteomes" id="UP001500443"/>
    </source>
</evidence>
<name>A0ABN2XIG6_9ACTN</name>
<comment type="caution">
    <text evidence="2">The sequence shown here is derived from an EMBL/GenBank/DDBJ whole genome shotgun (WGS) entry which is preliminary data.</text>
</comment>
<accession>A0ABN2XIG6</accession>
<protein>
    <recommendedName>
        <fullName evidence="4">TMhelix containing protein</fullName>
    </recommendedName>
</protein>
<dbReference type="EMBL" id="BAAAPF010000014">
    <property type="protein sequence ID" value="GAA2111952.1"/>
    <property type="molecule type" value="Genomic_DNA"/>
</dbReference>
<dbReference type="Proteomes" id="UP001500443">
    <property type="component" value="Unassembled WGS sequence"/>
</dbReference>
<feature type="chain" id="PRO_5045671644" description="TMhelix containing protein" evidence="1">
    <location>
        <begin position="27"/>
        <end position="59"/>
    </location>
</feature>
<organism evidence="2 3">
    <name type="scientific">Streptomyces synnematoformans</name>
    <dbReference type="NCBI Taxonomy" id="415721"/>
    <lineage>
        <taxon>Bacteria</taxon>
        <taxon>Bacillati</taxon>
        <taxon>Actinomycetota</taxon>
        <taxon>Actinomycetes</taxon>
        <taxon>Kitasatosporales</taxon>
        <taxon>Streptomycetaceae</taxon>
        <taxon>Streptomyces</taxon>
    </lineage>
</organism>
<evidence type="ECO:0008006" key="4">
    <source>
        <dbReference type="Google" id="ProtNLM"/>
    </source>
</evidence>